<dbReference type="AlphaFoldDB" id="A0AAD7B0Q8"/>
<dbReference type="EMBL" id="JARKIF010000055">
    <property type="protein sequence ID" value="KAJ7606639.1"/>
    <property type="molecule type" value="Genomic_DNA"/>
</dbReference>
<evidence type="ECO:0000313" key="3">
    <source>
        <dbReference type="Proteomes" id="UP001221142"/>
    </source>
</evidence>
<gene>
    <name evidence="2" type="ORF">FB45DRAFT_1040886</name>
</gene>
<dbReference type="InterPro" id="IPR014347">
    <property type="entry name" value="Tautomerase/MIF_sf"/>
</dbReference>
<proteinExistence type="predicted"/>
<protein>
    <submittedName>
        <fullName evidence="2">Oxalocrotonate tautomerase</fullName>
    </submittedName>
</protein>
<sequence>MPLHRIFVPKGLYSPEDKTALSAAITSLYTSPPVSLPAFYVVVLFIEIEPGNMIVGGDMSRRMVRIAVEHVARNFLSDARKRVFMSRYANALKPFTNDRGIDWEVQVADYDRLLWNLNGMHPPESHTEEERIWKKENRAVSAEEMKKMKARL</sequence>
<evidence type="ECO:0000313" key="2">
    <source>
        <dbReference type="EMBL" id="KAJ7606639.1"/>
    </source>
</evidence>
<reference evidence="2" key="1">
    <citation type="submission" date="2023-03" db="EMBL/GenBank/DDBJ databases">
        <title>Massive genome expansion in bonnet fungi (Mycena s.s.) driven by repeated elements and novel gene families across ecological guilds.</title>
        <authorList>
            <consortium name="Lawrence Berkeley National Laboratory"/>
            <person name="Harder C.B."/>
            <person name="Miyauchi S."/>
            <person name="Viragh M."/>
            <person name="Kuo A."/>
            <person name="Thoen E."/>
            <person name="Andreopoulos B."/>
            <person name="Lu D."/>
            <person name="Skrede I."/>
            <person name="Drula E."/>
            <person name="Henrissat B."/>
            <person name="Morin E."/>
            <person name="Kohler A."/>
            <person name="Barry K."/>
            <person name="LaButti K."/>
            <person name="Morin E."/>
            <person name="Salamov A."/>
            <person name="Lipzen A."/>
            <person name="Mereny Z."/>
            <person name="Hegedus B."/>
            <person name="Baldrian P."/>
            <person name="Stursova M."/>
            <person name="Weitz H."/>
            <person name="Taylor A."/>
            <person name="Grigoriev I.V."/>
            <person name="Nagy L.G."/>
            <person name="Martin F."/>
            <person name="Kauserud H."/>
        </authorList>
    </citation>
    <scope>NUCLEOTIDE SEQUENCE</scope>
    <source>
        <strain evidence="2">9284</strain>
    </source>
</reference>
<accession>A0AAD7B0Q8</accession>
<dbReference type="Pfam" id="PF14832">
    <property type="entry name" value="Tautomerase_3"/>
    <property type="match status" value="1"/>
</dbReference>
<dbReference type="SUPFAM" id="SSF55331">
    <property type="entry name" value="Tautomerase/MIF"/>
    <property type="match status" value="1"/>
</dbReference>
<comment type="caution">
    <text evidence="2">The sequence shown here is derived from an EMBL/GenBank/DDBJ whole genome shotgun (WGS) entry which is preliminary data.</text>
</comment>
<evidence type="ECO:0000259" key="1">
    <source>
        <dbReference type="Pfam" id="PF14832"/>
    </source>
</evidence>
<feature type="domain" description="Tautomerase cis-CaaD-like" evidence="1">
    <location>
        <begin position="1"/>
        <end position="138"/>
    </location>
</feature>
<dbReference type="Gene3D" id="3.30.429.10">
    <property type="entry name" value="Macrophage Migration Inhibitory Factor"/>
    <property type="match status" value="1"/>
</dbReference>
<dbReference type="InterPro" id="IPR028116">
    <property type="entry name" value="Cis-CaaD-like"/>
</dbReference>
<dbReference type="Proteomes" id="UP001221142">
    <property type="component" value="Unassembled WGS sequence"/>
</dbReference>
<name>A0AAD7B0Q8_9AGAR</name>
<keyword evidence="3" id="KW-1185">Reference proteome</keyword>
<organism evidence="2 3">
    <name type="scientific">Roridomyces roridus</name>
    <dbReference type="NCBI Taxonomy" id="1738132"/>
    <lineage>
        <taxon>Eukaryota</taxon>
        <taxon>Fungi</taxon>
        <taxon>Dikarya</taxon>
        <taxon>Basidiomycota</taxon>
        <taxon>Agaricomycotina</taxon>
        <taxon>Agaricomycetes</taxon>
        <taxon>Agaricomycetidae</taxon>
        <taxon>Agaricales</taxon>
        <taxon>Marasmiineae</taxon>
        <taxon>Mycenaceae</taxon>
        <taxon>Roridomyces</taxon>
    </lineage>
</organism>